<evidence type="ECO:0000259" key="13">
    <source>
        <dbReference type="Pfam" id="PF22663"/>
    </source>
</evidence>
<accession>A0A7G0RQB8</accession>
<reference evidence="14 15" key="1">
    <citation type="journal article" date="2010" name="J. Virol.">
        <title>Analysis of genetic diversity and sites of recombination in human rhinovirus species C.</title>
        <authorList>
            <person name="McIntyre C.L."/>
            <person name="McWilliam Leitch E.C."/>
            <person name="Savolainen-Kopra C."/>
            <person name="Hovi T."/>
            <person name="Simmonds P."/>
        </authorList>
    </citation>
    <scope>NUCLEOTIDE SEQUENCE [LARGE SCALE GENOMIC DNA]</scope>
    <source>
        <strain evidence="14">Resp_3922/07</strain>
    </source>
</reference>
<dbReference type="CDD" id="cd00205">
    <property type="entry name" value="rhv_like"/>
    <property type="match status" value="1"/>
</dbReference>
<evidence type="ECO:0000256" key="4">
    <source>
        <dbReference type="ARBA" id="ARBA00022581"/>
    </source>
</evidence>
<evidence type="ECO:0000256" key="7">
    <source>
        <dbReference type="ARBA" id="ARBA00022804"/>
    </source>
</evidence>
<dbReference type="Proteomes" id="UP000326017">
    <property type="component" value="Segment"/>
</dbReference>
<dbReference type="InterPro" id="IPR059138">
    <property type="entry name" value="Pico_VP1"/>
</dbReference>
<dbReference type="InterPro" id="IPR029053">
    <property type="entry name" value="Viral_coat"/>
</dbReference>
<keyword evidence="6" id="KW-0519">Myristate</keyword>
<organism evidence="14 15">
    <name type="scientific">Rhinovirus C</name>
    <dbReference type="NCBI Taxonomy" id="463676"/>
    <lineage>
        <taxon>Viruses</taxon>
        <taxon>Riboviria</taxon>
        <taxon>Orthornavirae</taxon>
        <taxon>Pisuviricota</taxon>
        <taxon>Pisoniviricetes</taxon>
        <taxon>Picornavirales</taxon>
        <taxon>Picornaviridae</taxon>
        <taxon>Ensavirinae</taxon>
        <taxon>Enterovirus</taxon>
        <taxon>Enterovirus cerhino</taxon>
    </lineage>
</organism>
<dbReference type="GO" id="GO:0046718">
    <property type="term" value="P:symbiont entry into host cell"/>
    <property type="evidence" value="ECO:0007669"/>
    <property type="project" value="UniProtKB-KW"/>
</dbReference>
<protein>
    <recommendedName>
        <fullName evidence="3">Genome polyprotein</fullName>
    </recommendedName>
</protein>
<feature type="non-terminal residue" evidence="14">
    <location>
        <position position="278"/>
    </location>
</feature>
<evidence type="ECO:0000313" key="14">
    <source>
        <dbReference type="EMBL" id="ADM08073.1"/>
    </source>
</evidence>
<dbReference type="InterPro" id="IPR033703">
    <property type="entry name" value="Rhv-like"/>
</dbReference>
<keyword evidence="5" id="KW-1143">T=pseudo3 icosahedral capsid protein</keyword>
<evidence type="ECO:0000256" key="10">
    <source>
        <dbReference type="ARBA" id="ARBA00023288"/>
    </source>
</evidence>
<feature type="region of interest" description="Disordered" evidence="12">
    <location>
        <begin position="21"/>
        <end position="50"/>
    </location>
</feature>
<keyword evidence="11" id="KW-1160">Virus entry into host cell</keyword>
<evidence type="ECO:0000256" key="8">
    <source>
        <dbReference type="ARBA" id="ARBA00022844"/>
    </source>
</evidence>
<dbReference type="SUPFAM" id="SSF88633">
    <property type="entry name" value="Positive stranded ssRNA viruses"/>
    <property type="match status" value="1"/>
</dbReference>
<feature type="non-terminal residue" evidence="14">
    <location>
        <position position="1"/>
    </location>
</feature>
<keyword evidence="9" id="KW-1035">Host cytoplasm</keyword>
<evidence type="ECO:0000256" key="12">
    <source>
        <dbReference type="SAM" id="MobiDB-lite"/>
    </source>
</evidence>
<keyword evidence="4" id="KW-0945">Host-virus interaction</keyword>
<keyword evidence="5" id="KW-0167">Capsid protein</keyword>
<evidence type="ECO:0000256" key="5">
    <source>
        <dbReference type="ARBA" id="ARBA00022706"/>
    </source>
</evidence>
<dbReference type="Pfam" id="PF22663">
    <property type="entry name" value="Rhv_5"/>
    <property type="match status" value="1"/>
</dbReference>
<keyword evidence="7" id="KW-1161">Viral attachment to host cell</keyword>
<sequence>NDPVEQFIHDTLNEVVVVPNTQASGPQHTTKPSALSAMEIGASSTATPESTMETRYVVNDNTNEEAEIEIFLGRSAIWTHIQLKNGFEKWNINFQEQAHIRKKFELFTYLRFDMEVTIVTNNHGLMQTMYVPPGIDPPKTKTDNAWDSASNPSVFYQPKSGFPRFTIPFTGLASAYYMFYDGYSTTSTQPENTYGISPTNDMGTLCFRVLDGADDAIVKVYIKPKHTTAWIPRPPRAVQYTHTYSTNYHYRTGTEGNYTLKTRHFIQHRNNIKGLQNV</sequence>
<evidence type="ECO:0000313" key="15">
    <source>
        <dbReference type="Proteomes" id="UP000326017"/>
    </source>
</evidence>
<evidence type="ECO:0000256" key="11">
    <source>
        <dbReference type="ARBA" id="ARBA00023296"/>
    </source>
</evidence>
<evidence type="ECO:0000256" key="3">
    <source>
        <dbReference type="ARBA" id="ARBA00020107"/>
    </source>
</evidence>
<dbReference type="Gene3D" id="2.60.120.20">
    <property type="match status" value="1"/>
</dbReference>
<dbReference type="GO" id="GO:0044423">
    <property type="term" value="C:virion component"/>
    <property type="evidence" value="ECO:0007669"/>
    <property type="project" value="UniProtKB-KW"/>
</dbReference>
<feature type="compositionally biased region" description="Polar residues" evidence="12">
    <location>
        <begin position="21"/>
        <end position="33"/>
    </location>
</feature>
<proteinExistence type="predicted"/>
<feature type="domain" description="Picornavirus capsid VP1" evidence="13">
    <location>
        <begin position="37"/>
        <end position="234"/>
    </location>
</feature>
<dbReference type="GO" id="GO:0019062">
    <property type="term" value="P:virion attachment to host cell"/>
    <property type="evidence" value="ECO:0007669"/>
    <property type="project" value="UniProtKB-KW"/>
</dbReference>
<evidence type="ECO:0000256" key="2">
    <source>
        <dbReference type="ARBA" id="ARBA00004328"/>
    </source>
</evidence>
<evidence type="ECO:0000256" key="9">
    <source>
        <dbReference type="ARBA" id="ARBA00023200"/>
    </source>
</evidence>
<evidence type="ECO:0000256" key="6">
    <source>
        <dbReference type="ARBA" id="ARBA00022707"/>
    </source>
</evidence>
<evidence type="ECO:0000256" key="1">
    <source>
        <dbReference type="ARBA" id="ARBA00004192"/>
    </source>
</evidence>
<comment type="subcellular location">
    <subcellularLocation>
        <location evidence="1">Host cytoplasm</location>
    </subcellularLocation>
    <subcellularLocation>
        <location evidence="2">Virion</location>
    </subcellularLocation>
</comment>
<dbReference type="GO" id="GO:0043657">
    <property type="term" value="C:host cell"/>
    <property type="evidence" value="ECO:0007669"/>
    <property type="project" value="UniProtKB-SubCell"/>
</dbReference>
<keyword evidence="10" id="KW-0449">Lipoprotein</keyword>
<dbReference type="EMBL" id="HM236958">
    <property type="protein sequence ID" value="ADM08073.1"/>
    <property type="molecule type" value="Genomic_RNA"/>
</dbReference>
<keyword evidence="8" id="KW-0946">Virion</keyword>
<name>A0A7G0RQB8_9ENTO</name>